<dbReference type="GO" id="GO:0004672">
    <property type="term" value="F:protein kinase activity"/>
    <property type="evidence" value="ECO:0007669"/>
    <property type="project" value="InterPro"/>
</dbReference>
<dbReference type="PANTHER" id="PTHR33112:SF10">
    <property type="entry name" value="TOL"/>
    <property type="match status" value="1"/>
</dbReference>
<dbReference type="PANTHER" id="PTHR33112">
    <property type="entry name" value="DOMAIN PROTEIN, PUTATIVE-RELATED"/>
    <property type="match status" value="1"/>
</dbReference>
<dbReference type="STRING" id="708197.A0A166XDP5"/>
<dbReference type="AlphaFoldDB" id="A0A166XDP5"/>
<protein>
    <recommendedName>
        <fullName evidence="1">Protein kinase domain-containing protein</fullName>
    </recommendedName>
</protein>
<organism evidence="2 3">
    <name type="scientific">Colletotrichum tofieldiae</name>
    <dbReference type="NCBI Taxonomy" id="708197"/>
    <lineage>
        <taxon>Eukaryota</taxon>
        <taxon>Fungi</taxon>
        <taxon>Dikarya</taxon>
        <taxon>Ascomycota</taxon>
        <taxon>Pezizomycotina</taxon>
        <taxon>Sordariomycetes</taxon>
        <taxon>Hypocreomycetidae</taxon>
        <taxon>Glomerellales</taxon>
        <taxon>Glomerellaceae</taxon>
        <taxon>Colletotrichum</taxon>
        <taxon>Colletotrichum spaethianum species complex</taxon>
    </lineage>
</organism>
<dbReference type="Proteomes" id="UP000076552">
    <property type="component" value="Unassembled WGS sequence"/>
</dbReference>
<evidence type="ECO:0000259" key="1">
    <source>
        <dbReference type="PROSITE" id="PS50011"/>
    </source>
</evidence>
<dbReference type="Gene3D" id="1.10.510.10">
    <property type="entry name" value="Transferase(Phosphotransferase) domain 1"/>
    <property type="match status" value="1"/>
</dbReference>
<dbReference type="Pfam" id="PF00069">
    <property type="entry name" value="Pkinase"/>
    <property type="match status" value="1"/>
</dbReference>
<name>A0A166XDP5_9PEZI</name>
<dbReference type="Pfam" id="PF06985">
    <property type="entry name" value="HET"/>
    <property type="match status" value="1"/>
</dbReference>
<feature type="domain" description="Protein kinase" evidence="1">
    <location>
        <begin position="167"/>
        <end position="493"/>
    </location>
</feature>
<evidence type="ECO:0000313" key="2">
    <source>
        <dbReference type="EMBL" id="KZL76499.1"/>
    </source>
</evidence>
<proteinExistence type="predicted"/>
<gene>
    <name evidence="2" type="ORF">CT0861_00811</name>
</gene>
<accession>A0A166XDP5</accession>
<evidence type="ECO:0000313" key="3">
    <source>
        <dbReference type="Proteomes" id="UP000076552"/>
    </source>
</evidence>
<dbReference type="EMBL" id="LFIV01000014">
    <property type="protein sequence ID" value="KZL76499.1"/>
    <property type="molecule type" value="Genomic_DNA"/>
</dbReference>
<dbReference type="PROSITE" id="PS50011">
    <property type="entry name" value="PROTEIN_KINASE_DOM"/>
    <property type="match status" value="1"/>
</dbReference>
<dbReference type="SUPFAM" id="SSF56112">
    <property type="entry name" value="Protein kinase-like (PK-like)"/>
    <property type="match status" value="1"/>
</dbReference>
<dbReference type="GO" id="GO:0005524">
    <property type="term" value="F:ATP binding"/>
    <property type="evidence" value="ECO:0007669"/>
    <property type="project" value="InterPro"/>
</dbReference>
<keyword evidence="3" id="KW-1185">Reference proteome</keyword>
<dbReference type="InterPro" id="IPR010730">
    <property type="entry name" value="HET"/>
</dbReference>
<reference evidence="2 3" key="1">
    <citation type="submission" date="2015-06" db="EMBL/GenBank/DDBJ databases">
        <title>Survival trade-offs in plant roots during colonization by closely related pathogenic and mutualistic fungi.</title>
        <authorList>
            <person name="Hacquard S."/>
            <person name="Kracher B."/>
            <person name="Hiruma K."/>
            <person name="Weinman A."/>
            <person name="Muench P."/>
            <person name="Garrido Oter R."/>
            <person name="Ver Loren van Themaat E."/>
            <person name="Dallerey J.-F."/>
            <person name="Damm U."/>
            <person name="Henrissat B."/>
            <person name="Lespinet O."/>
            <person name="Thon M."/>
            <person name="Kemen E."/>
            <person name="McHardy A.C."/>
            <person name="Schulze-Lefert P."/>
            <person name="O'Connell R.J."/>
        </authorList>
    </citation>
    <scope>NUCLEOTIDE SEQUENCE [LARGE SCALE GENOMIC DNA]</scope>
    <source>
        <strain evidence="2 3">0861</strain>
    </source>
</reference>
<dbReference type="SMART" id="SM00220">
    <property type="entry name" value="S_TKc"/>
    <property type="match status" value="1"/>
</dbReference>
<sequence length="1221" mass="136865">MTTSSSRFSDGELSARIWRDVKKSVFGDQEREFLPERYLDSIITRQYVIDAFDLSQEEDFNNELVVYTFSEAKKIFATTVHVLDWLAGSGLRDVMKDFMACGITDKRLPIKLTDFAVATPLKSGRNIIWTPKRCKDFDQHQWTYLAQVFCTKDIHYTLDQRCILPFTARVGDDDAGSYGQVSGYKICREHLDDVENPTPIGPTYVAVKTMRPTMKQDRKETALIWEREADAMWKMNKLGQKHILRCLATFRRIHNNEEDHYLMLEWANGGNLRKLWNTFNRKSLTPELVQAVAVQLRGLAEAIFTAHQGDPVTKATFRHGDIKPENILWFKDDSGGIGTLKIGDWGTAKQHNIVTRLRTNPTSSGSGTRRYEPPEEVIGLVNGLSPSSHSNTPKKLRSRLYDIWPMGCITLEFLIWLMYGPQGLRRFNHCVSSDELGSSAPFYQIIKKESGGNKAVVHKSVVKWMDHMAKDPVCAPGSTALGDLLELVRDSLLVVDVPSNMGSEISENGDPKQDDFSGETTLVEPVRNTNLESTSEQVPTTAPRISIIAPETSSSQLATECVPLKKSGSPYKVTRALARQFRDQMKVITGQPNAPPDLDAEESRRDLCQPAEHFTAESSFGLEGLSVSATERFDDSWDLIEDNQFTQRVFSSNELAALRDEYTAPSSNLCEQCADFRTQLWRPGFDISYTLEHLREHHQCDLCSIEGADRNVPLGLPCLPKAGAEAYFHIMREWLHHCDNNHRDTPCGLDRSNLADSRPTRMIAVGKAGDSKVYLYKTKPGDNEEWIALSHQWGTGPHFCTTLSNVEQYTRDGIDFADLPGTFRDAVIATRALGFAYLWIDSLCIIQGPGGDFEQEAKRMEQVYSGADCVFASSRSPGHDAGFLQARTKRDTVILQRKPGEAPFCVADSIDDFNSHVLEGSLNRRGWVLQEHALARRTIYFTDYQTYFECGDGVRCETMTKMTNGLAAFLGDPNFPRLIMPAGQGEKILRYQDLYKKYSRLSLSRETDRPMAIDGLQERILKALNVDGGFGILDEGSKDRRKRGLLRRSLLWCRESEKGSLKRILFPPGRAISVVPSWSWMAYSGGINYISPEFGRIEWQDLKSPWSSSLPANAGESHTDIRGGNVALVAKAWGYDASLDCSGRSVVIEDCPGGSLRPATKCVVLGKEKGSKADDDKIHYVLVIRETKGIDRNGNRVYERAGAGTLIGTCIMSTGTMVNIH</sequence>
<dbReference type="InterPro" id="IPR000719">
    <property type="entry name" value="Prot_kinase_dom"/>
</dbReference>
<comment type="caution">
    <text evidence="2">The sequence shown here is derived from an EMBL/GenBank/DDBJ whole genome shotgun (WGS) entry which is preliminary data.</text>
</comment>
<dbReference type="InterPro" id="IPR011009">
    <property type="entry name" value="Kinase-like_dom_sf"/>
</dbReference>